<reference evidence="1 2" key="1">
    <citation type="submission" date="2015-01" db="EMBL/GenBank/DDBJ databases">
        <title>Evolution of Trichinella species and genotypes.</title>
        <authorList>
            <person name="Korhonen P.K."/>
            <person name="Edoardo P."/>
            <person name="Giuseppe L.R."/>
            <person name="Gasser R.B."/>
        </authorList>
    </citation>
    <scope>NUCLEOTIDE SEQUENCE [LARGE SCALE GENOMIC DNA]</scope>
    <source>
        <strain evidence="1">ISS3</strain>
    </source>
</reference>
<organism evidence="1 2">
    <name type="scientific">Trichinella spiralis</name>
    <name type="common">Trichina worm</name>
    <dbReference type="NCBI Taxonomy" id="6334"/>
    <lineage>
        <taxon>Eukaryota</taxon>
        <taxon>Metazoa</taxon>
        <taxon>Ecdysozoa</taxon>
        <taxon>Nematoda</taxon>
        <taxon>Enoplea</taxon>
        <taxon>Dorylaimia</taxon>
        <taxon>Trichinellida</taxon>
        <taxon>Trichinellidae</taxon>
        <taxon>Trichinella</taxon>
    </lineage>
</organism>
<evidence type="ECO:0000313" key="1">
    <source>
        <dbReference type="EMBL" id="KRY07059.1"/>
    </source>
</evidence>
<proteinExistence type="predicted"/>
<dbReference type="InParanoid" id="A0A0V0Z3Z1"/>
<sequence length="44" mass="5194">MQPACGRFSKWNSFAIEFSIISSTFYLMETALNRQEMDIEHLIH</sequence>
<protein>
    <submittedName>
        <fullName evidence="1">Uncharacterized protein</fullName>
    </submittedName>
</protein>
<evidence type="ECO:0000313" key="2">
    <source>
        <dbReference type="Proteomes" id="UP000054776"/>
    </source>
</evidence>
<dbReference type="Proteomes" id="UP000054776">
    <property type="component" value="Unassembled WGS sequence"/>
</dbReference>
<accession>A0A0V0Z3Z1</accession>
<keyword evidence="2" id="KW-1185">Reference proteome</keyword>
<dbReference type="EMBL" id="JYDH01002885">
    <property type="protein sequence ID" value="KRY07059.1"/>
    <property type="molecule type" value="Genomic_DNA"/>
</dbReference>
<gene>
    <name evidence="1" type="ORF">T01_1085</name>
</gene>
<dbReference type="AlphaFoldDB" id="A0A0V0Z3Z1"/>
<comment type="caution">
    <text evidence="1">The sequence shown here is derived from an EMBL/GenBank/DDBJ whole genome shotgun (WGS) entry which is preliminary data.</text>
</comment>
<name>A0A0V0Z3Z1_TRISP</name>